<protein>
    <submittedName>
        <fullName evidence="4">Uncharacterized protein</fullName>
    </submittedName>
</protein>
<keyword evidence="3" id="KW-0732">Signal</keyword>
<evidence type="ECO:0000256" key="3">
    <source>
        <dbReference type="SAM" id="SignalP"/>
    </source>
</evidence>
<gene>
    <name evidence="4" type="ORF">Dda_5040</name>
</gene>
<keyword evidence="2" id="KW-1133">Transmembrane helix</keyword>
<proteinExistence type="predicted"/>
<feature type="compositionally biased region" description="Basic and acidic residues" evidence="1">
    <location>
        <begin position="433"/>
        <end position="443"/>
    </location>
</feature>
<feature type="compositionally biased region" description="Low complexity" evidence="1">
    <location>
        <begin position="251"/>
        <end position="282"/>
    </location>
</feature>
<comment type="caution">
    <text evidence="4">The sequence shown here is derived from an EMBL/GenBank/DDBJ whole genome shotgun (WGS) entry which is preliminary data.</text>
</comment>
<feature type="region of interest" description="Disordered" evidence="1">
    <location>
        <begin position="217"/>
        <end position="293"/>
    </location>
</feature>
<feature type="compositionally biased region" description="Low complexity" evidence="1">
    <location>
        <begin position="394"/>
        <end position="409"/>
    </location>
</feature>
<dbReference type="AlphaFoldDB" id="A0AAD6IY16"/>
<feature type="signal peptide" evidence="3">
    <location>
        <begin position="1"/>
        <end position="30"/>
    </location>
</feature>
<sequence length="552" mass="58128">MGGGLSTPPSTHMSYSILLFFLLLGQQVVCEDLTEITPIITSLGSLAPFTPPADCFTTSLWRSSRFYDDSNQSGLSQTRFFSRWYVGCNVDDDTGEINTCCPPRYRTWGFYAPGVCPQGYSTVPTNNVNPWVGDQRGTVCCPIVKDPSTIRLLTADFVTSFINPLNRDPISISCFEWASSSTSRGIVFQGNYNARAIIVFGSQLTSVTFQFAEADGSLPTPTPATSSTSSSSAGNTSSEPLPTSGEPPSPGSSTSGATETGSSLGSSSAGSPSTTDSSSSASQNQGSEGSRRTGLSGGAIAGIAIGVAVPVIAIAAYIAYRLGRRKDDIPVVPIYNDPRPKEGEGGPIQYIRPACSSGAGAMSDTPPSRPQSHQKGAITNHWNDLPAGYIPSPTNSLSRSASRNSNTLATPNIGSSINRGASASPLRHSASTPKDEIASRSEGDGPDSSRTSGETKSLDVLLPALYNLPTKLARNEHGMLQTRINKSLLPAKGDGGVTDSQKLWIRELLQGFVVDGAMDGKQAREEIIAFMRRESGVAGWAASVRKVVESVV</sequence>
<dbReference type="EMBL" id="JAQGDS010000005">
    <property type="protein sequence ID" value="KAJ6260810.1"/>
    <property type="molecule type" value="Genomic_DNA"/>
</dbReference>
<dbReference type="Proteomes" id="UP001221413">
    <property type="component" value="Unassembled WGS sequence"/>
</dbReference>
<evidence type="ECO:0000313" key="4">
    <source>
        <dbReference type="EMBL" id="KAJ6260810.1"/>
    </source>
</evidence>
<reference evidence="4" key="1">
    <citation type="submission" date="2023-01" db="EMBL/GenBank/DDBJ databases">
        <title>The chitinases involved in constricting ring structure development in the nematode-trapping fungus Drechslerella dactyloides.</title>
        <authorList>
            <person name="Wang R."/>
            <person name="Zhang L."/>
            <person name="Tang P."/>
            <person name="Li S."/>
            <person name="Liang L."/>
        </authorList>
    </citation>
    <scope>NUCLEOTIDE SEQUENCE</scope>
    <source>
        <strain evidence="4">YMF1.00031</strain>
    </source>
</reference>
<evidence type="ECO:0000313" key="5">
    <source>
        <dbReference type="Proteomes" id="UP001221413"/>
    </source>
</evidence>
<feature type="region of interest" description="Disordered" evidence="1">
    <location>
        <begin position="356"/>
        <end position="456"/>
    </location>
</feature>
<feature type="transmembrane region" description="Helical" evidence="2">
    <location>
        <begin position="299"/>
        <end position="320"/>
    </location>
</feature>
<keyword evidence="2" id="KW-0812">Transmembrane</keyword>
<keyword evidence="2" id="KW-0472">Membrane</keyword>
<name>A0AAD6IY16_DREDA</name>
<keyword evidence="5" id="KW-1185">Reference proteome</keyword>
<feature type="compositionally biased region" description="Polar residues" evidence="1">
    <location>
        <begin position="410"/>
        <end position="421"/>
    </location>
</feature>
<evidence type="ECO:0000256" key="2">
    <source>
        <dbReference type="SAM" id="Phobius"/>
    </source>
</evidence>
<accession>A0AAD6IY16</accession>
<feature type="compositionally biased region" description="Low complexity" evidence="1">
    <location>
        <begin position="217"/>
        <end position="244"/>
    </location>
</feature>
<organism evidence="4 5">
    <name type="scientific">Drechslerella dactyloides</name>
    <name type="common">Nematode-trapping fungus</name>
    <name type="synonym">Arthrobotrys dactyloides</name>
    <dbReference type="NCBI Taxonomy" id="74499"/>
    <lineage>
        <taxon>Eukaryota</taxon>
        <taxon>Fungi</taxon>
        <taxon>Dikarya</taxon>
        <taxon>Ascomycota</taxon>
        <taxon>Pezizomycotina</taxon>
        <taxon>Orbiliomycetes</taxon>
        <taxon>Orbiliales</taxon>
        <taxon>Orbiliaceae</taxon>
        <taxon>Drechslerella</taxon>
    </lineage>
</organism>
<evidence type="ECO:0000256" key="1">
    <source>
        <dbReference type="SAM" id="MobiDB-lite"/>
    </source>
</evidence>
<feature type="chain" id="PRO_5042019338" evidence="3">
    <location>
        <begin position="31"/>
        <end position="552"/>
    </location>
</feature>